<sequence length="177" mass="20455">MNNFSFTLIIFLFSNICLSQVSTEKQILDKILEMNISNSKFYVGCDRVKTFFDSSDFNSQTGLEVPSCILEELETSSKKSKEGSWMSNFSFNRDYLLNILISKSCLEKQDIEMLLKKNDKRQQILMVSEPIFDIKKEHCIVSEIWINNKGSGSGSTYFLKKVYGSWTIISVFDIWIT</sequence>
<name>A0A1M6KAJ8_9FLAO</name>
<dbReference type="EMBL" id="FQYX01000025">
    <property type="protein sequence ID" value="SHJ55970.1"/>
    <property type="molecule type" value="Genomic_DNA"/>
</dbReference>
<evidence type="ECO:0000313" key="1">
    <source>
        <dbReference type="EMBL" id="SHJ55970.1"/>
    </source>
</evidence>
<accession>A0A1M6KAJ8</accession>
<dbReference type="RefSeq" id="WP_072765334.1">
    <property type="nucleotide sequence ID" value="NZ_FQYX01000025.1"/>
</dbReference>
<keyword evidence="2" id="KW-1185">Reference proteome</keyword>
<proteinExistence type="predicted"/>
<reference evidence="1 2" key="1">
    <citation type="submission" date="2016-11" db="EMBL/GenBank/DDBJ databases">
        <authorList>
            <person name="Jaros S."/>
            <person name="Januszkiewicz K."/>
            <person name="Wedrychowicz H."/>
        </authorList>
    </citation>
    <scope>NUCLEOTIDE SEQUENCE [LARGE SCALE GENOMIC DNA]</scope>
    <source>
        <strain evidence="1 2">CGMCC 1.8863</strain>
    </source>
</reference>
<protein>
    <submittedName>
        <fullName evidence="1">Uncharacterized protein</fullName>
    </submittedName>
</protein>
<evidence type="ECO:0000313" key="2">
    <source>
        <dbReference type="Proteomes" id="UP000184231"/>
    </source>
</evidence>
<organism evidence="1 2">
    <name type="scientific">Arenibacter nanhaiticus</name>
    <dbReference type="NCBI Taxonomy" id="558155"/>
    <lineage>
        <taxon>Bacteria</taxon>
        <taxon>Pseudomonadati</taxon>
        <taxon>Bacteroidota</taxon>
        <taxon>Flavobacteriia</taxon>
        <taxon>Flavobacteriales</taxon>
        <taxon>Flavobacteriaceae</taxon>
        <taxon>Arenibacter</taxon>
    </lineage>
</organism>
<dbReference type="AlphaFoldDB" id="A0A1M6KAJ8"/>
<dbReference type="OrthoDB" id="1378216at2"/>
<gene>
    <name evidence="1" type="ORF">SAMN04487911_1258</name>
</gene>
<dbReference type="Proteomes" id="UP000184231">
    <property type="component" value="Unassembled WGS sequence"/>
</dbReference>